<dbReference type="Gene3D" id="3.40.630.30">
    <property type="match status" value="1"/>
</dbReference>
<reference evidence="3 4" key="1">
    <citation type="submission" date="2019-06" db="EMBL/GenBank/DDBJ databases">
        <title>Sequencing the genomes of 1000 actinobacteria strains.</title>
        <authorList>
            <person name="Klenk H.-P."/>
        </authorList>
    </citation>
    <scope>NUCLEOTIDE SEQUENCE [LARGE SCALE GENOMIC DNA]</scope>
    <source>
        <strain evidence="3 4">DSM 44826</strain>
    </source>
</reference>
<dbReference type="Pfam" id="PF00583">
    <property type="entry name" value="Acetyltransf_1"/>
    <property type="match status" value="1"/>
</dbReference>
<evidence type="ECO:0000259" key="2">
    <source>
        <dbReference type="PROSITE" id="PS51186"/>
    </source>
</evidence>
<gene>
    <name evidence="3" type="ORF">FHX73_11558</name>
</gene>
<dbReference type="InterPro" id="IPR016181">
    <property type="entry name" value="Acyl_CoA_acyltransferase"/>
</dbReference>
<keyword evidence="3" id="KW-0689">Ribosomal protein</keyword>
<dbReference type="PROSITE" id="PS51186">
    <property type="entry name" value="GNAT"/>
    <property type="match status" value="1"/>
</dbReference>
<dbReference type="GO" id="GO:0005840">
    <property type="term" value="C:ribosome"/>
    <property type="evidence" value="ECO:0007669"/>
    <property type="project" value="UniProtKB-KW"/>
</dbReference>
<evidence type="ECO:0000313" key="4">
    <source>
        <dbReference type="Proteomes" id="UP000317940"/>
    </source>
</evidence>
<dbReference type="PANTHER" id="PTHR43233:SF1">
    <property type="entry name" value="FAMILY N-ACETYLTRANSFERASE, PUTATIVE (AFU_ORTHOLOGUE AFUA_6G03350)-RELATED"/>
    <property type="match status" value="1"/>
</dbReference>
<organism evidence="3 4">
    <name type="scientific">Kitasatospora viridis</name>
    <dbReference type="NCBI Taxonomy" id="281105"/>
    <lineage>
        <taxon>Bacteria</taxon>
        <taxon>Bacillati</taxon>
        <taxon>Actinomycetota</taxon>
        <taxon>Actinomycetes</taxon>
        <taxon>Kitasatosporales</taxon>
        <taxon>Streptomycetaceae</taxon>
        <taxon>Kitasatospora</taxon>
    </lineage>
</organism>
<sequence length="195" mass="21260">MLAPGARVRFGGNPEVSAAEPAGRMTIGPVPPGIGRPPRRKGDRSRMPSHTDLRIAAESEFDRAEFLALYASVEWTGYTEDPERMLRGLVNSHLVLTARDGAGTLLGMARTISDDAAVCYVQDLLVHPGHHRAGIGRALVEELKERYRHCRFVLLSTEAESAPGGARNHAFYRSLGFLSLAEKQMAGFGLPRNRG</sequence>
<dbReference type="CDD" id="cd04301">
    <property type="entry name" value="NAT_SF"/>
    <property type="match status" value="1"/>
</dbReference>
<dbReference type="EMBL" id="VIWT01000001">
    <property type="protein sequence ID" value="TWF96785.1"/>
    <property type="molecule type" value="Genomic_DNA"/>
</dbReference>
<comment type="caution">
    <text evidence="3">The sequence shown here is derived from an EMBL/GenBank/DDBJ whole genome shotgun (WGS) entry which is preliminary data.</text>
</comment>
<keyword evidence="3" id="KW-0687">Ribonucleoprotein</keyword>
<feature type="domain" description="N-acetyltransferase" evidence="2">
    <location>
        <begin position="53"/>
        <end position="195"/>
    </location>
</feature>
<proteinExistence type="predicted"/>
<protein>
    <submittedName>
        <fullName evidence="3">Ribosomal protein S18 acetylase RimI-like enzyme</fullName>
    </submittedName>
</protein>
<dbReference type="Proteomes" id="UP000317940">
    <property type="component" value="Unassembled WGS sequence"/>
</dbReference>
<evidence type="ECO:0000256" key="1">
    <source>
        <dbReference type="SAM" id="MobiDB-lite"/>
    </source>
</evidence>
<accession>A0A561UBQ5</accession>
<dbReference type="AlphaFoldDB" id="A0A561UBQ5"/>
<dbReference type="InterPro" id="IPR053144">
    <property type="entry name" value="Acetyltransferase_Butenolide"/>
</dbReference>
<dbReference type="InterPro" id="IPR000182">
    <property type="entry name" value="GNAT_dom"/>
</dbReference>
<evidence type="ECO:0000313" key="3">
    <source>
        <dbReference type="EMBL" id="TWF96785.1"/>
    </source>
</evidence>
<dbReference type="PANTHER" id="PTHR43233">
    <property type="entry name" value="FAMILY N-ACETYLTRANSFERASE, PUTATIVE (AFU_ORTHOLOGUE AFUA_6G03350)-RELATED"/>
    <property type="match status" value="1"/>
</dbReference>
<name>A0A561UBQ5_9ACTN</name>
<keyword evidence="4" id="KW-1185">Reference proteome</keyword>
<feature type="region of interest" description="Disordered" evidence="1">
    <location>
        <begin position="1"/>
        <end position="49"/>
    </location>
</feature>
<dbReference type="GO" id="GO:0016747">
    <property type="term" value="F:acyltransferase activity, transferring groups other than amino-acyl groups"/>
    <property type="evidence" value="ECO:0007669"/>
    <property type="project" value="InterPro"/>
</dbReference>
<dbReference type="SUPFAM" id="SSF55729">
    <property type="entry name" value="Acyl-CoA N-acyltransferases (Nat)"/>
    <property type="match status" value="1"/>
</dbReference>